<keyword evidence="5" id="KW-0067">ATP-binding</keyword>
<dbReference type="Gene3D" id="3.40.50.620">
    <property type="entry name" value="HUPs"/>
    <property type="match status" value="1"/>
</dbReference>
<dbReference type="EMBL" id="JBHSKF010000002">
    <property type="protein sequence ID" value="MFC5286705.1"/>
    <property type="molecule type" value="Genomic_DNA"/>
</dbReference>
<dbReference type="EC" id="6.3.5.4" evidence="3"/>
<organism evidence="10 11">
    <name type="scientific">Actinokineospora guangxiensis</name>
    <dbReference type="NCBI Taxonomy" id="1490288"/>
    <lineage>
        <taxon>Bacteria</taxon>
        <taxon>Bacillati</taxon>
        <taxon>Actinomycetota</taxon>
        <taxon>Actinomycetes</taxon>
        <taxon>Pseudonocardiales</taxon>
        <taxon>Pseudonocardiaceae</taxon>
        <taxon>Actinokineospora</taxon>
    </lineage>
</organism>
<evidence type="ECO:0000313" key="11">
    <source>
        <dbReference type="Proteomes" id="UP001596157"/>
    </source>
</evidence>
<dbReference type="InterPro" id="IPR006426">
    <property type="entry name" value="Asn_synth_AEB"/>
</dbReference>
<dbReference type="CDD" id="cd00712">
    <property type="entry name" value="AsnB"/>
    <property type="match status" value="1"/>
</dbReference>
<keyword evidence="11" id="KW-1185">Reference proteome</keyword>
<evidence type="ECO:0000256" key="8">
    <source>
        <dbReference type="ARBA" id="ARBA00048741"/>
    </source>
</evidence>
<evidence type="ECO:0000256" key="4">
    <source>
        <dbReference type="ARBA" id="ARBA00022741"/>
    </source>
</evidence>
<accession>A0ABW0EKC1</accession>
<dbReference type="PROSITE" id="PS51278">
    <property type="entry name" value="GATASE_TYPE_2"/>
    <property type="match status" value="1"/>
</dbReference>
<evidence type="ECO:0000256" key="6">
    <source>
        <dbReference type="ARBA" id="ARBA00022888"/>
    </source>
</evidence>
<keyword evidence="6" id="KW-0061">Asparagine biosynthesis</keyword>
<dbReference type="InterPro" id="IPR051786">
    <property type="entry name" value="ASN_synthetase/amidase"/>
</dbReference>
<evidence type="ECO:0000256" key="5">
    <source>
        <dbReference type="ARBA" id="ARBA00022840"/>
    </source>
</evidence>
<dbReference type="Gene3D" id="3.60.20.10">
    <property type="entry name" value="Glutamine Phosphoribosylpyrophosphate, subunit 1, domain 1"/>
    <property type="match status" value="1"/>
</dbReference>
<evidence type="ECO:0000256" key="1">
    <source>
        <dbReference type="ARBA" id="ARBA00005187"/>
    </source>
</evidence>
<dbReference type="NCBIfam" id="TIGR01536">
    <property type="entry name" value="asn_synth_AEB"/>
    <property type="match status" value="1"/>
</dbReference>
<dbReference type="PANTHER" id="PTHR43284:SF1">
    <property type="entry name" value="ASPARAGINE SYNTHETASE"/>
    <property type="match status" value="1"/>
</dbReference>
<dbReference type="InterPro" id="IPR001962">
    <property type="entry name" value="Asn_synthase"/>
</dbReference>
<evidence type="ECO:0000259" key="9">
    <source>
        <dbReference type="PROSITE" id="PS51278"/>
    </source>
</evidence>
<dbReference type="InterPro" id="IPR033738">
    <property type="entry name" value="AsnB_N"/>
</dbReference>
<gene>
    <name evidence="10" type="primary">asnB</name>
    <name evidence="10" type="ORF">ACFPM7_06550</name>
</gene>
<dbReference type="Pfam" id="PF00733">
    <property type="entry name" value="Asn_synthase"/>
    <property type="match status" value="1"/>
</dbReference>
<dbReference type="PANTHER" id="PTHR43284">
    <property type="entry name" value="ASPARAGINE SYNTHETASE (GLUTAMINE-HYDROLYZING)"/>
    <property type="match status" value="1"/>
</dbReference>
<keyword evidence="7" id="KW-0315">Glutamine amidotransferase</keyword>
<evidence type="ECO:0000313" key="10">
    <source>
        <dbReference type="EMBL" id="MFC5286705.1"/>
    </source>
</evidence>
<feature type="domain" description="Glutamine amidotransferase type-2" evidence="9">
    <location>
        <begin position="2"/>
        <end position="214"/>
    </location>
</feature>
<comment type="caution">
    <text evidence="10">The sequence shown here is derived from an EMBL/GenBank/DDBJ whole genome shotgun (WGS) entry which is preliminary data.</text>
</comment>
<dbReference type="CDD" id="cd01991">
    <property type="entry name" value="Asn_synthase_B_C"/>
    <property type="match status" value="1"/>
</dbReference>
<keyword evidence="4" id="KW-0547">Nucleotide-binding</keyword>
<dbReference type="SUPFAM" id="SSF52402">
    <property type="entry name" value="Adenine nucleotide alpha hydrolases-like"/>
    <property type="match status" value="1"/>
</dbReference>
<dbReference type="GO" id="GO:0004066">
    <property type="term" value="F:asparagine synthase (glutamine-hydrolyzing) activity"/>
    <property type="evidence" value="ECO:0007669"/>
    <property type="project" value="UniProtKB-EC"/>
</dbReference>
<keyword evidence="10" id="KW-0436">Ligase</keyword>
<sequence>MCGITGWVSYRGDLRAEPGAVTAMTDTMACRGPDADGAWVRRAVALGHRRLAVIDLPGGTQPMEFSTPDYEVALTYSGEAYNFAELRAELRARGHVFRTDSDTEVVLHGYLEWGAAVAEHLNGMYAFAVWDSRSESLLLVRDRMGIKPLYYHPTPDGVLFGSEPKAILANPLAGRAVDLDGLRGLFGWVKTPGWALWRGMHEVPPGAVVTVSRNGIRTDVYWALRTAEHTDDLDTTVATVGELMDDIVGRQLVADVPRCVLLSGGLDSSVLTGLAAKRLAEQGERVRTFAVDFAGQEENFRPDVMRDTPDSPYIRDVAAHVGSAHRDIVLDAADLTDPDVRRRMLTARDIPVGLSDMDVSLHLLFKAVRTESTVALSGESADEVFGGYRSFHTDAVRNARTFPWVAAPSPLNTKPDHLPAGLAAALDIDGYIADQYTSAVGEIEHRDGDSELERTMRVMSYLHLQRFVRLMLDRKDRASMSVGLEVRVPFCDHRLVEYVYNTPWAMKSFDGREKSLLRAATGHVLPRSVLERTKSPYPSTQDVRYAATLQQQAKELLIAPDRPVFALVERSWLEETVQLDPRAMAPTRRTNLDRVLDFDAWFELYRPELILD</sequence>
<comment type="similarity">
    <text evidence="2">Belongs to the asparagine synthetase family.</text>
</comment>
<dbReference type="InterPro" id="IPR029055">
    <property type="entry name" value="Ntn_hydrolases_N"/>
</dbReference>
<reference evidence="11" key="1">
    <citation type="journal article" date="2019" name="Int. J. Syst. Evol. Microbiol.">
        <title>The Global Catalogue of Microorganisms (GCM) 10K type strain sequencing project: providing services to taxonomists for standard genome sequencing and annotation.</title>
        <authorList>
            <consortium name="The Broad Institute Genomics Platform"/>
            <consortium name="The Broad Institute Genome Sequencing Center for Infectious Disease"/>
            <person name="Wu L."/>
            <person name="Ma J."/>
        </authorList>
    </citation>
    <scope>NUCLEOTIDE SEQUENCE [LARGE SCALE GENOMIC DNA]</scope>
    <source>
        <strain evidence="11">CCUG 59778</strain>
    </source>
</reference>
<dbReference type="Proteomes" id="UP001596157">
    <property type="component" value="Unassembled WGS sequence"/>
</dbReference>
<evidence type="ECO:0000256" key="3">
    <source>
        <dbReference type="ARBA" id="ARBA00012737"/>
    </source>
</evidence>
<dbReference type="Pfam" id="PF13537">
    <property type="entry name" value="GATase_7"/>
    <property type="match status" value="1"/>
</dbReference>
<comment type="pathway">
    <text evidence="1">Amino-acid biosynthesis; L-asparagine biosynthesis; L-asparagine from L-aspartate (L-Gln route): step 1/1.</text>
</comment>
<dbReference type="RefSeq" id="WP_378244883.1">
    <property type="nucleotide sequence ID" value="NZ_JBHSKF010000002.1"/>
</dbReference>
<name>A0ABW0EKC1_9PSEU</name>
<dbReference type="PIRSF" id="PIRSF001589">
    <property type="entry name" value="Asn_synthetase_glu-h"/>
    <property type="match status" value="1"/>
</dbReference>
<dbReference type="InterPro" id="IPR017932">
    <property type="entry name" value="GATase_2_dom"/>
</dbReference>
<evidence type="ECO:0000256" key="2">
    <source>
        <dbReference type="ARBA" id="ARBA00005752"/>
    </source>
</evidence>
<dbReference type="InterPro" id="IPR014729">
    <property type="entry name" value="Rossmann-like_a/b/a_fold"/>
</dbReference>
<dbReference type="SUPFAM" id="SSF56235">
    <property type="entry name" value="N-terminal nucleophile aminohydrolases (Ntn hydrolases)"/>
    <property type="match status" value="1"/>
</dbReference>
<keyword evidence="6" id="KW-0028">Amino-acid biosynthesis</keyword>
<comment type="catalytic activity">
    <reaction evidence="8">
        <text>L-aspartate + L-glutamine + ATP + H2O = L-asparagine + L-glutamate + AMP + diphosphate + H(+)</text>
        <dbReference type="Rhea" id="RHEA:12228"/>
        <dbReference type="ChEBI" id="CHEBI:15377"/>
        <dbReference type="ChEBI" id="CHEBI:15378"/>
        <dbReference type="ChEBI" id="CHEBI:29985"/>
        <dbReference type="ChEBI" id="CHEBI:29991"/>
        <dbReference type="ChEBI" id="CHEBI:30616"/>
        <dbReference type="ChEBI" id="CHEBI:33019"/>
        <dbReference type="ChEBI" id="CHEBI:58048"/>
        <dbReference type="ChEBI" id="CHEBI:58359"/>
        <dbReference type="ChEBI" id="CHEBI:456215"/>
        <dbReference type="EC" id="6.3.5.4"/>
    </reaction>
</comment>
<proteinExistence type="inferred from homology"/>
<protein>
    <recommendedName>
        <fullName evidence="3">asparagine synthase (glutamine-hydrolyzing)</fullName>
        <ecNumber evidence="3">6.3.5.4</ecNumber>
    </recommendedName>
</protein>
<evidence type="ECO:0000256" key="7">
    <source>
        <dbReference type="ARBA" id="ARBA00022962"/>
    </source>
</evidence>